<dbReference type="EMBL" id="LGRX02007281">
    <property type="protein sequence ID" value="KAK3275342.1"/>
    <property type="molecule type" value="Genomic_DNA"/>
</dbReference>
<proteinExistence type="predicted"/>
<sequence length="75" mass="8439">MPQYGHVSVIDEEERPPDDFDSYTPEEWSAWDAAHSSEYGVGGVDCDYYENVEACSGGDDSAYGSVDEYYDDDDY</sequence>
<name>A0AAE0L825_9CHLO</name>
<dbReference type="AlphaFoldDB" id="A0AAE0L825"/>
<evidence type="ECO:0000256" key="1">
    <source>
        <dbReference type="SAM" id="MobiDB-lite"/>
    </source>
</evidence>
<feature type="region of interest" description="Disordered" evidence="1">
    <location>
        <begin position="1"/>
        <end position="22"/>
    </location>
</feature>
<organism evidence="2 3">
    <name type="scientific">Cymbomonas tetramitiformis</name>
    <dbReference type="NCBI Taxonomy" id="36881"/>
    <lineage>
        <taxon>Eukaryota</taxon>
        <taxon>Viridiplantae</taxon>
        <taxon>Chlorophyta</taxon>
        <taxon>Pyramimonadophyceae</taxon>
        <taxon>Pyramimonadales</taxon>
        <taxon>Pyramimonadaceae</taxon>
        <taxon>Cymbomonas</taxon>
    </lineage>
</organism>
<evidence type="ECO:0000313" key="2">
    <source>
        <dbReference type="EMBL" id="KAK3275342.1"/>
    </source>
</evidence>
<reference evidence="2 3" key="1">
    <citation type="journal article" date="2015" name="Genome Biol. Evol.">
        <title>Comparative Genomics of a Bacterivorous Green Alga Reveals Evolutionary Causalities and Consequences of Phago-Mixotrophic Mode of Nutrition.</title>
        <authorList>
            <person name="Burns J.A."/>
            <person name="Paasch A."/>
            <person name="Narechania A."/>
            <person name="Kim E."/>
        </authorList>
    </citation>
    <scope>NUCLEOTIDE SEQUENCE [LARGE SCALE GENOMIC DNA]</scope>
    <source>
        <strain evidence="2 3">PLY_AMNH</strain>
    </source>
</reference>
<feature type="compositionally biased region" description="Acidic residues" evidence="1">
    <location>
        <begin position="10"/>
        <end position="21"/>
    </location>
</feature>
<evidence type="ECO:0000313" key="3">
    <source>
        <dbReference type="Proteomes" id="UP001190700"/>
    </source>
</evidence>
<dbReference type="Proteomes" id="UP001190700">
    <property type="component" value="Unassembled WGS sequence"/>
</dbReference>
<accession>A0AAE0L825</accession>
<keyword evidence="3" id="KW-1185">Reference proteome</keyword>
<comment type="caution">
    <text evidence="2">The sequence shown here is derived from an EMBL/GenBank/DDBJ whole genome shotgun (WGS) entry which is preliminary data.</text>
</comment>
<gene>
    <name evidence="2" type="ORF">CYMTET_16522</name>
</gene>
<protein>
    <submittedName>
        <fullName evidence="2">Uncharacterized protein</fullName>
    </submittedName>
</protein>